<feature type="transmembrane region" description="Helical" evidence="9">
    <location>
        <begin position="50"/>
        <end position="68"/>
    </location>
</feature>
<keyword evidence="3 8" id="KW-0813">Transport</keyword>
<dbReference type="Pfam" id="PF00230">
    <property type="entry name" value="MIP"/>
    <property type="match status" value="1"/>
</dbReference>
<name>A0A0B1SDP3_OESDE</name>
<keyword evidence="11" id="KW-1185">Reference proteome</keyword>
<dbReference type="PANTHER" id="PTHR43829:SF27">
    <property type="entry name" value="AQUAPORIN-3"/>
    <property type="match status" value="1"/>
</dbReference>
<reference evidence="10 11" key="1">
    <citation type="submission" date="2014-03" db="EMBL/GenBank/DDBJ databases">
        <title>Draft genome of the hookworm Oesophagostomum dentatum.</title>
        <authorList>
            <person name="Mitreva M."/>
        </authorList>
    </citation>
    <scope>NUCLEOTIDE SEQUENCE [LARGE SCALE GENOMIC DNA]</scope>
    <source>
        <strain evidence="10 11">OD-Hann</strain>
    </source>
</reference>
<accession>A0A0B1SDP3</accession>
<dbReference type="AlphaFoldDB" id="A0A0B1SDP3"/>
<dbReference type="GO" id="GO:0015254">
    <property type="term" value="F:glycerol channel activity"/>
    <property type="evidence" value="ECO:0007669"/>
    <property type="project" value="TreeGrafter"/>
</dbReference>
<dbReference type="InterPro" id="IPR023271">
    <property type="entry name" value="Aquaporin-like"/>
</dbReference>
<comment type="subcellular location">
    <subcellularLocation>
        <location evidence="1">Membrane</location>
        <topology evidence="1">Multi-pass membrane protein</topology>
    </subcellularLocation>
</comment>
<evidence type="ECO:0000256" key="3">
    <source>
        <dbReference type="ARBA" id="ARBA00022448"/>
    </source>
</evidence>
<dbReference type="PANTHER" id="PTHR43829">
    <property type="entry name" value="AQUAPORIN OR AQUAGLYCEROPORIN RELATED"/>
    <property type="match status" value="1"/>
</dbReference>
<dbReference type="GO" id="GO:0015250">
    <property type="term" value="F:water channel activity"/>
    <property type="evidence" value="ECO:0007669"/>
    <property type="project" value="TreeGrafter"/>
</dbReference>
<dbReference type="PRINTS" id="PR00783">
    <property type="entry name" value="MINTRINSICP"/>
</dbReference>
<evidence type="ECO:0000256" key="6">
    <source>
        <dbReference type="ARBA" id="ARBA00023136"/>
    </source>
</evidence>
<feature type="non-terminal residue" evidence="10">
    <location>
        <position position="156"/>
    </location>
</feature>
<gene>
    <name evidence="10" type="ORF">OESDEN_17260</name>
</gene>
<sequence length="156" mass="17090">MMERLRTKFSISKQLYREVLAEFFCTAILLFGGTSTVAQFVVSYRQTDEWVCVAMGWGIALWLAVQMGMRISEHLFSCRFLIFVAAQNAGAFMGALGTFIVYYDGINAYDGGTRQVTGPLATAGIFATYPKPYLSTLGGFLDQVFGTAILCLGVAT</sequence>
<evidence type="ECO:0000256" key="9">
    <source>
        <dbReference type="SAM" id="Phobius"/>
    </source>
</evidence>
<evidence type="ECO:0000256" key="4">
    <source>
        <dbReference type="ARBA" id="ARBA00022692"/>
    </source>
</evidence>
<keyword evidence="4 8" id="KW-0812">Transmembrane</keyword>
<evidence type="ECO:0000256" key="8">
    <source>
        <dbReference type="RuleBase" id="RU000477"/>
    </source>
</evidence>
<evidence type="ECO:0000256" key="2">
    <source>
        <dbReference type="ARBA" id="ARBA00006175"/>
    </source>
</evidence>
<dbReference type="SUPFAM" id="SSF81338">
    <property type="entry name" value="Aquaporin-like"/>
    <property type="match status" value="1"/>
</dbReference>
<feature type="transmembrane region" description="Helical" evidence="9">
    <location>
        <begin position="80"/>
        <end position="103"/>
    </location>
</feature>
<feature type="transmembrane region" description="Helical" evidence="9">
    <location>
        <begin position="20"/>
        <end position="44"/>
    </location>
</feature>
<organism evidence="10 11">
    <name type="scientific">Oesophagostomum dentatum</name>
    <name type="common">Nodular worm</name>
    <dbReference type="NCBI Taxonomy" id="61180"/>
    <lineage>
        <taxon>Eukaryota</taxon>
        <taxon>Metazoa</taxon>
        <taxon>Ecdysozoa</taxon>
        <taxon>Nematoda</taxon>
        <taxon>Chromadorea</taxon>
        <taxon>Rhabditida</taxon>
        <taxon>Rhabditina</taxon>
        <taxon>Rhabditomorpha</taxon>
        <taxon>Strongyloidea</taxon>
        <taxon>Strongylidae</taxon>
        <taxon>Oesophagostomum</taxon>
    </lineage>
</organism>
<feature type="transmembrane region" description="Helical" evidence="9">
    <location>
        <begin position="133"/>
        <end position="155"/>
    </location>
</feature>
<evidence type="ECO:0000256" key="7">
    <source>
        <dbReference type="ARBA" id="ARBA00045280"/>
    </source>
</evidence>
<dbReference type="OrthoDB" id="3222at2759"/>
<dbReference type="InterPro" id="IPR050363">
    <property type="entry name" value="MIP/Aquaporin"/>
</dbReference>
<evidence type="ECO:0000256" key="1">
    <source>
        <dbReference type="ARBA" id="ARBA00004141"/>
    </source>
</evidence>
<proteinExistence type="inferred from homology"/>
<dbReference type="InterPro" id="IPR000425">
    <property type="entry name" value="MIP"/>
</dbReference>
<evidence type="ECO:0000313" key="10">
    <source>
        <dbReference type="EMBL" id="KHJ83044.1"/>
    </source>
</evidence>
<comment type="function">
    <text evidence="7">Aquaglyceroporin that may modulate the water content and osmolytes during anhydrobiosis.</text>
</comment>
<dbReference type="GO" id="GO:0016323">
    <property type="term" value="C:basolateral plasma membrane"/>
    <property type="evidence" value="ECO:0007669"/>
    <property type="project" value="TreeGrafter"/>
</dbReference>
<protein>
    <submittedName>
        <fullName evidence="10">Aquaporin-9 domain protein</fullName>
    </submittedName>
</protein>
<keyword evidence="6 9" id="KW-0472">Membrane</keyword>
<dbReference type="EMBL" id="KN575550">
    <property type="protein sequence ID" value="KHJ83044.1"/>
    <property type="molecule type" value="Genomic_DNA"/>
</dbReference>
<comment type="similarity">
    <text evidence="2 8">Belongs to the MIP/aquaporin (TC 1.A.8) family.</text>
</comment>
<keyword evidence="5 9" id="KW-1133">Transmembrane helix</keyword>
<evidence type="ECO:0000256" key="5">
    <source>
        <dbReference type="ARBA" id="ARBA00022989"/>
    </source>
</evidence>
<dbReference type="Gene3D" id="1.20.1080.10">
    <property type="entry name" value="Glycerol uptake facilitator protein"/>
    <property type="match status" value="1"/>
</dbReference>
<dbReference type="Proteomes" id="UP000053660">
    <property type="component" value="Unassembled WGS sequence"/>
</dbReference>
<evidence type="ECO:0000313" key="11">
    <source>
        <dbReference type="Proteomes" id="UP000053660"/>
    </source>
</evidence>